<evidence type="ECO:0000256" key="1">
    <source>
        <dbReference type="ARBA" id="ARBA00007274"/>
    </source>
</evidence>
<organism evidence="7 8">
    <name type="scientific">Streptococcus milleri</name>
    <dbReference type="NCBI Taxonomy" id="33040"/>
    <lineage>
        <taxon>Bacteria</taxon>
        <taxon>Bacillati</taxon>
        <taxon>Bacillota</taxon>
        <taxon>Bacilli</taxon>
        <taxon>Lactobacillales</taxon>
        <taxon>Streptococcaceae</taxon>
        <taxon>Streptococcus</taxon>
    </lineage>
</organism>
<dbReference type="EMBL" id="UHFT01000001">
    <property type="protein sequence ID" value="SUN81036.1"/>
    <property type="molecule type" value="Genomic_DNA"/>
</dbReference>
<evidence type="ECO:0000313" key="8">
    <source>
        <dbReference type="Proteomes" id="UP000255236"/>
    </source>
</evidence>
<dbReference type="RefSeq" id="WP_022526051.1">
    <property type="nucleotide sequence ID" value="NZ_UHFT01000001.1"/>
</dbReference>
<comment type="caution">
    <text evidence="7">The sequence shown here is derived from an EMBL/GenBank/DDBJ whole genome shotgun (WGS) entry which is preliminary data.</text>
</comment>
<gene>
    <name evidence="7" type="primary">cysE_2</name>
    <name evidence="7" type="ORF">NCTC11063_01782</name>
</gene>
<dbReference type="Proteomes" id="UP000255236">
    <property type="component" value="Unassembled WGS sequence"/>
</dbReference>
<protein>
    <recommendedName>
        <fullName evidence="2 6">Serine acetyltransferase</fullName>
        <ecNumber evidence="6">2.3.1.30</ecNumber>
    </recommendedName>
</protein>
<dbReference type="GO" id="GO:0006535">
    <property type="term" value="P:cysteine biosynthetic process from serine"/>
    <property type="evidence" value="ECO:0007669"/>
    <property type="project" value="InterPro"/>
</dbReference>
<sequence length="181" mass="20807">MRDEKLKADKYRWGDRKFLWYLPQYRFLFLKRKCEAYRLNFRFLFYIFRFLYERYKIKYMMDIPARVRIGKGLRIEHIGNIVINPNVIIGENVTLLNGVLIGSQSRGAREGTPTIGNSVWIGTNAVVVGKINIGNNVLIAPGAFVNFDVPDNTIVLGNPGKIIPKSDATKGYIINSIYENE</sequence>
<dbReference type="GO" id="GO:0009001">
    <property type="term" value="F:serine O-acetyltransferase activity"/>
    <property type="evidence" value="ECO:0007669"/>
    <property type="project" value="UniProtKB-EC"/>
</dbReference>
<dbReference type="AlphaFoldDB" id="A0A380L4G8"/>
<dbReference type="InterPro" id="IPR005881">
    <property type="entry name" value="Ser_O-AcTrfase"/>
</dbReference>
<keyword evidence="5 6" id="KW-0012">Acyltransferase</keyword>
<name>A0A380L4G8_9STRE</name>
<evidence type="ECO:0000256" key="3">
    <source>
        <dbReference type="ARBA" id="ARBA00022679"/>
    </source>
</evidence>
<dbReference type="Gene3D" id="2.160.10.10">
    <property type="entry name" value="Hexapeptide repeat proteins"/>
    <property type="match status" value="1"/>
</dbReference>
<evidence type="ECO:0000313" key="7">
    <source>
        <dbReference type="EMBL" id="SUN81036.1"/>
    </source>
</evidence>
<evidence type="ECO:0000256" key="5">
    <source>
        <dbReference type="ARBA" id="ARBA00023315"/>
    </source>
</evidence>
<dbReference type="PANTHER" id="PTHR42811">
    <property type="entry name" value="SERINE ACETYLTRANSFERASE"/>
    <property type="match status" value="1"/>
</dbReference>
<dbReference type="PROSITE" id="PS00101">
    <property type="entry name" value="HEXAPEP_TRANSFERASES"/>
    <property type="match status" value="1"/>
</dbReference>
<dbReference type="InterPro" id="IPR011004">
    <property type="entry name" value="Trimer_LpxA-like_sf"/>
</dbReference>
<evidence type="ECO:0000256" key="2">
    <source>
        <dbReference type="ARBA" id="ARBA00018522"/>
    </source>
</evidence>
<dbReference type="EC" id="2.3.1.30" evidence="6"/>
<dbReference type="InterPro" id="IPR018357">
    <property type="entry name" value="Hexapep_transf_CS"/>
</dbReference>
<dbReference type="InterPro" id="IPR001451">
    <property type="entry name" value="Hexapep"/>
</dbReference>
<accession>A0A380L4G8</accession>
<dbReference type="CDD" id="cd03354">
    <property type="entry name" value="LbH_SAT"/>
    <property type="match status" value="1"/>
</dbReference>
<reference evidence="7" key="1">
    <citation type="submission" date="2018-06" db="EMBL/GenBank/DDBJ databases">
        <authorList>
            <consortium name="Pathogen Informatics"/>
            <person name="Doyle S."/>
        </authorList>
    </citation>
    <scope>NUCLEOTIDE SEQUENCE [LARGE SCALE GENOMIC DNA]</scope>
    <source>
        <strain evidence="7">NCTC11063</strain>
    </source>
</reference>
<evidence type="ECO:0000256" key="6">
    <source>
        <dbReference type="PIRNR" id="PIRNR000441"/>
    </source>
</evidence>
<dbReference type="SUPFAM" id="SSF51161">
    <property type="entry name" value="Trimeric LpxA-like enzymes"/>
    <property type="match status" value="1"/>
</dbReference>
<dbReference type="PIRSF" id="PIRSF000441">
    <property type="entry name" value="CysE"/>
    <property type="match status" value="1"/>
</dbReference>
<comment type="similarity">
    <text evidence="1 6">Belongs to the transferase hexapeptide repeat family.</text>
</comment>
<evidence type="ECO:0000256" key="4">
    <source>
        <dbReference type="ARBA" id="ARBA00022737"/>
    </source>
</evidence>
<keyword evidence="4" id="KW-0677">Repeat</keyword>
<dbReference type="Pfam" id="PF00132">
    <property type="entry name" value="Hexapep"/>
    <property type="match status" value="1"/>
</dbReference>
<dbReference type="GO" id="GO:0005737">
    <property type="term" value="C:cytoplasm"/>
    <property type="evidence" value="ECO:0007669"/>
    <property type="project" value="InterPro"/>
</dbReference>
<keyword evidence="8" id="KW-1185">Reference proteome</keyword>
<proteinExistence type="inferred from homology"/>
<dbReference type="InterPro" id="IPR045304">
    <property type="entry name" value="LbH_SAT"/>
</dbReference>
<keyword evidence="3 6" id="KW-0808">Transferase</keyword>
<comment type="catalytic activity">
    <reaction evidence="6">
        <text>L-serine + acetyl-CoA = O-acetyl-L-serine + CoA</text>
        <dbReference type="Rhea" id="RHEA:24560"/>
        <dbReference type="ChEBI" id="CHEBI:33384"/>
        <dbReference type="ChEBI" id="CHEBI:57287"/>
        <dbReference type="ChEBI" id="CHEBI:57288"/>
        <dbReference type="ChEBI" id="CHEBI:58340"/>
        <dbReference type="EC" id="2.3.1.30"/>
    </reaction>
</comment>